<protein>
    <submittedName>
        <fullName evidence="2">Uncharacterized protein</fullName>
    </submittedName>
</protein>
<comment type="caution">
    <text evidence="2">The sequence shown here is derived from an EMBL/GenBank/DDBJ whole genome shotgun (WGS) entry which is preliminary data.</text>
</comment>
<accession>A0A7J6XSS0</accession>
<gene>
    <name evidence="2" type="ORF">ECC02_009819</name>
</gene>
<reference evidence="2 3" key="1">
    <citation type="journal article" date="2019" name="Genome Biol. Evol.">
        <title>Nanopore Sequencing Significantly Improves Genome Assembly of the Protozoan Parasite Trypanosoma cruzi.</title>
        <authorList>
            <person name="Diaz-Viraque F."/>
            <person name="Pita S."/>
            <person name="Greif G."/>
            <person name="de Souza R.C.M."/>
            <person name="Iraola G."/>
            <person name="Robello C."/>
        </authorList>
    </citation>
    <scope>NUCLEOTIDE SEQUENCE [LARGE SCALE GENOMIC DNA]</scope>
    <source>
        <strain evidence="2 3">Berenice</strain>
    </source>
</reference>
<sequence>MAGIVQPRQPASREMQRVYHTHPSNGAVIPTAQAHTQRPRHLSTGHASQLTAVPKAFLQCTVQIIMTVCVCVLKKQEIKKAQKDAPTQQEAQLDGSDTCGTPPTSTITHGGSIQTSTQKTKQNLKIHGGRVWLCVRGAAGVCQPWQQKNKTRGKEMCAPPHRHSSHAHTSRLPQRAVRRGPSSCMQQTRRTGPSSWACRWVCEWSSWAGNTRHPSQEQCSKKQLKRGKSRKNVHSDCPQKQKKRRDGGRDKKLKQQTEIFFERKTKTLKNEKTHKKALYYAQEKKQL</sequence>
<feature type="region of interest" description="Disordered" evidence="1">
    <location>
        <begin position="83"/>
        <end position="119"/>
    </location>
</feature>
<evidence type="ECO:0000256" key="1">
    <source>
        <dbReference type="SAM" id="MobiDB-lite"/>
    </source>
</evidence>
<proteinExistence type="predicted"/>
<dbReference type="EMBL" id="JABDHM010000142">
    <property type="protein sequence ID" value="KAF5217303.1"/>
    <property type="molecule type" value="Genomic_DNA"/>
</dbReference>
<feature type="compositionally biased region" description="Basic and acidic residues" evidence="1">
    <location>
        <begin position="247"/>
        <end position="266"/>
    </location>
</feature>
<evidence type="ECO:0000313" key="3">
    <source>
        <dbReference type="Proteomes" id="UP000583944"/>
    </source>
</evidence>
<feature type="compositionally biased region" description="Basic residues" evidence="1">
    <location>
        <begin position="160"/>
        <end position="169"/>
    </location>
</feature>
<feature type="region of interest" description="Disordered" evidence="1">
    <location>
        <begin position="153"/>
        <end position="190"/>
    </location>
</feature>
<feature type="region of interest" description="Disordered" evidence="1">
    <location>
        <begin position="210"/>
        <end position="266"/>
    </location>
</feature>
<dbReference type="Proteomes" id="UP000583944">
    <property type="component" value="Unassembled WGS sequence"/>
</dbReference>
<dbReference type="AlphaFoldDB" id="A0A7J6XSS0"/>
<name>A0A7J6XSS0_TRYCR</name>
<feature type="compositionally biased region" description="Polar residues" evidence="1">
    <location>
        <begin position="98"/>
        <end position="119"/>
    </location>
</feature>
<feature type="compositionally biased region" description="Basic residues" evidence="1">
    <location>
        <begin position="222"/>
        <end position="232"/>
    </location>
</feature>
<evidence type="ECO:0000313" key="2">
    <source>
        <dbReference type="EMBL" id="KAF5217303.1"/>
    </source>
</evidence>
<organism evidence="2 3">
    <name type="scientific">Trypanosoma cruzi</name>
    <dbReference type="NCBI Taxonomy" id="5693"/>
    <lineage>
        <taxon>Eukaryota</taxon>
        <taxon>Discoba</taxon>
        <taxon>Euglenozoa</taxon>
        <taxon>Kinetoplastea</taxon>
        <taxon>Metakinetoplastina</taxon>
        <taxon>Trypanosomatida</taxon>
        <taxon>Trypanosomatidae</taxon>
        <taxon>Trypanosoma</taxon>
        <taxon>Schizotrypanum</taxon>
    </lineage>
</organism>
<dbReference type="VEuPathDB" id="TriTrypDB:ECC02_009819"/>